<feature type="region of interest" description="Disordered" evidence="6">
    <location>
        <begin position="361"/>
        <end position="404"/>
    </location>
</feature>
<evidence type="ECO:0000256" key="2">
    <source>
        <dbReference type="ARBA" id="ARBA00022512"/>
    </source>
</evidence>
<keyword evidence="5" id="KW-0325">Glycoprotein</keyword>
<keyword evidence="3" id="KW-0964">Secreted</keyword>
<keyword evidence="4 7" id="KW-0732">Signal</keyword>
<comment type="subcellular location">
    <subcellularLocation>
        <location evidence="1">Secreted</location>
        <location evidence="1">Cell wall</location>
    </subcellularLocation>
</comment>
<dbReference type="GO" id="GO:0005886">
    <property type="term" value="C:plasma membrane"/>
    <property type="evidence" value="ECO:0007669"/>
    <property type="project" value="TreeGrafter"/>
</dbReference>
<proteinExistence type="predicted"/>
<evidence type="ECO:0000256" key="7">
    <source>
        <dbReference type="SAM" id="SignalP"/>
    </source>
</evidence>
<dbReference type="GO" id="GO:0031505">
    <property type="term" value="P:fungal-type cell wall organization"/>
    <property type="evidence" value="ECO:0007669"/>
    <property type="project" value="TreeGrafter"/>
</dbReference>
<protein>
    <submittedName>
        <fullName evidence="8">Meiotic expression up-regulated protein</fullName>
    </submittedName>
</protein>
<dbReference type="SUPFAM" id="SSF52058">
    <property type="entry name" value="L domain-like"/>
    <property type="match status" value="2"/>
</dbReference>
<gene>
    <name evidence="8" type="ORF">LCOR_12329.1</name>
</gene>
<accession>A0A068SHN5</accession>
<dbReference type="EMBL" id="CBTN010000203">
    <property type="protein sequence ID" value="CDH61555.1"/>
    <property type="molecule type" value="Genomic_DNA"/>
</dbReference>
<sequence>MKFASSLFALSTAALVVHAAQQQQQPKQQSVCSQDITGTGQGDLDAIKGCKQYQGTITLSNVAGSDLVLEGVETVTGSVIITDSSGLSRFSAPNLKSVSGELKITQHLGLVKLELPALSEVQRLTLRVLPEVEAIDFPAGLAKVNQVTIDDTPVATVNGLTFDTVGKLTLSQNTLMKRFELPASRVSESLLVVGNSHELDFEAPQLLELQAAEFREVGSVNMPSVAHVEGDLSFHNSDMASLNLDNLERVGGTMVIANNNHIADMSFKKLELVGGALSIANNSQLTTIKGYPSLTAVHGTVDLAGGFEKYELPALQDVRGGMRIQTTNDNFSCMDAEKTFKYGSVVKGTVWGCKSSMQEENMDPAVGQNDGSSTSSDNGSTLLPKKQNAGNHEEDVAENPSSAQSAAALTTSSIHYPSAMVFIVALLYGSLF</sequence>
<evidence type="ECO:0000256" key="5">
    <source>
        <dbReference type="ARBA" id="ARBA00023180"/>
    </source>
</evidence>
<dbReference type="STRING" id="1263082.A0A068SHN5"/>
<dbReference type="PANTHER" id="PTHR31018:SF3">
    <property type="entry name" value="RECEPTOR PROTEIN-TYROSINE KINASE"/>
    <property type="match status" value="1"/>
</dbReference>
<organism evidence="8 9">
    <name type="scientific">Lichtheimia corymbifera JMRC:FSU:9682</name>
    <dbReference type="NCBI Taxonomy" id="1263082"/>
    <lineage>
        <taxon>Eukaryota</taxon>
        <taxon>Fungi</taxon>
        <taxon>Fungi incertae sedis</taxon>
        <taxon>Mucoromycota</taxon>
        <taxon>Mucoromycotina</taxon>
        <taxon>Mucoromycetes</taxon>
        <taxon>Mucorales</taxon>
        <taxon>Lichtheimiaceae</taxon>
        <taxon>Lichtheimia</taxon>
    </lineage>
</organism>
<evidence type="ECO:0000256" key="3">
    <source>
        <dbReference type="ARBA" id="ARBA00022525"/>
    </source>
</evidence>
<keyword evidence="9" id="KW-1185">Reference proteome</keyword>
<dbReference type="Proteomes" id="UP000027586">
    <property type="component" value="Unassembled WGS sequence"/>
</dbReference>
<reference evidence="8" key="1">
    <citation type="submission" date="2013-08" db="EMBL/GenBank/DDBJ databases">
        <title>Gene expansion shapes genome architecture in the human pathogen Lichtheimia corymbifera: an evolutionary genomics analysis in the ancient terrestrial Mucorales (Mucoromycotina).</title>
        <authorList>
            <person name="Schwartze V.U."/>
            <person name="Winter S."/>
            <person name="Shelest E."/>
            <person name="Marcet-Houben M."/>
            <person name="Horn F."/>
            <person name="Wehner S."/>
            <person name="Hoffmann K."/>
            <person name="Riege K."/>
            <person name="Sammeth M."/>
            <person name="Nowrousian M."/>
            <person name="Valiante V."/>
            <person name="Linde J."/>
            <person name="Jacobsen I.D."/>
            <person name="Marz M."/>
            <person name="Brakhage A.A."/>
            <person name="Gabaldon T."/>
            <person name="Bocker S."/>
            <person name="Voigt K."/>
        </authorList>
    </citation>
    <scope>NUCLEOTIDE SEQUENCE [LARGE SCALE GENOMIC DNA]</scope>
    <source>
        <strain evidence="8">FSU 9682</strain>
    </source>
</reference>
<evidence type="ECO:0000313" key="8">
    <source>
        <dbReference type="EMBL" id="CDH61555.1"/>
    </source>
</evidence>
<dbReference type="OrthoDB" id="536881at2759"/>
<dbReference type="PANTHER" id="PTHR31018">
    <property type="entry name" value="SPORULATION-SPECIFIC PROTEIN-RELATED"/>
    <property type="match status" value="1"/>
</dbReference>
<dbReference type="Gene3D" id="3.80.20.20">
    <property type="entry name" value="Receptor L-domain"/>
    <property type="match status" value="2"/>
</dbReference>
<evidence type="ECO:0000256" key="6">
    <source>
        <dbReference type="SAM" id="MobiDB-lite"/>
    </source>
</evidence>
<name>A0A068SHN5_9FUNG</name>
<dbReference type="InterPro" id="IPR051648">
    <property type="entry name" value="CWI-Assembly_Regulator"/>
</dbReference>
<feature type="signal peptide" evidence="7">
    <location>
        <begin position="1"/>
        <end position="19"/>
    </location>
</feature>
<dbReference type="AlphaFoldDB" id="A0A068SHN5"/>
<evidence type="ECO:0000313" key="9">
    <source>
        <dbReference type="Proteomes" id="UP000027586"/>
    </source>
</evidence>
<keyword evidence="2" id="KW-0134">Cell wall</keyword>
<evidence type="ECO:0000256" key="4">
    <source>
        <dbReference type="ARBA" id="ARBA00022729"/>
    </source>
</evidence>
<feature type="chain" id="PRO_5001653181" evidence="7">
    <location>
        <begin position="20"/>
        <end position="432"/>
    </location>
</feature>
<feature type="compositionally biased region" description="Low complexity" evidence="6">
    <location>
        <begin position="369"/>
        <end position="383"/>
    </location>
</feature>
<evidence type="ECO:0000256" key="1">
    <source>
        <dbReference type="ARBA" id="ARBA00004191"/>
    </source>
</evidence>
<comment type="caution">
    <text evidence="8">The sequence shown here is derived from an EMBL/GenBank/DDBJ whole genome shotgun (WGS) entry which is preliminary data.</text>
</comment>
<dbReference type="VEuPathDB" id="FungiDB:LCOR_12329.1"/>
<dbReference type="GO" id="GO:0009986">
    <property type="term" value="C:cell surface"/>
    <property type="evidence" value="ECO:0007669"/>
    <property type="project" value="TreeGrafter"/>
</dbReference>
<dbReference type="GO" id="GO:0009277">
    <property type="term" value="C:fungal-type cell wall"/>
    <property type="evidence" value="ECO:0007669"/>
    <property type="project" value="TreeGrafter"/>
</dbReference>
<dbReference type="InterPro" id="IPR036941">
    <property type="entry name" value="Rcpt_L-dom_sf"/>
</dbReference>